<feature type="repeat" description="WD" evidence="3">
    <location>
        <begin position="1066"/>
        <end position="1107"/>
    </location>
</feature>
<reference evidence="5" key="1">
    <citation type="submission" date="2023-03" db="EMBL/GenBank/DDBJ databases">
        <title>Massive genome expansion in bonnet fungi (Mycena s.s.) driven by repeated elements and novel gene families across ecological guilds.</title>
        <authorList>
            <consortium name="Lawrence Berkeley National Laboratory"/>
            <person name="Harder C.B."/>
            <person name="Miyauchi S."/>
            <person name="Viragh M."/>
            <person name="Kuo A."/>
            <person name="Thoen E."/>
            <person name="Andreopoulos B."/>
            <person name="Lu D."/>
            <person name="Skrede I."/>
            <person name="Drula E."/>
            <person name="Henrissat B."/>
            <person name="Morin E."/>
            <person name="Kohler A."/>
            <person name="Barry K."/>
            <person name="LaButti K."/>
            <person name="Morin E."/>
            <person name="Salamov A."/>
            <person name="Lipzen A."/>
            <person name="Mereny Z."/>
            <person name="Hegedus B."/>
            <person name="Baldrian P."/>
            <person name="Stursova M."/>
            <person name="Weitz H."/>
            <person name="Taylor A."/>
            <person name="Grigoriev I.V."/>
            <person name="Nagy L.G."/>
            <person name="Martin F."/>
            <person name="Kauserud H."/>
        </authorList>
    </citation>
    <scope>NUCLEOTIDE SEQUENCE</scope>
    <source>
        <strain evidence="5">9144</strain>
    </source>
</reference>
<evidence type="ECO:0000256" key="3">
    <source>
        <dbReference type="PROSITE-ProRule" id="PRU00221"/>
    </source>
</evidence>
<dbReference type="PANTHER" id="PTHR44129">
    <property type="entry name" value="WD REPEAT-CONTAINING PROTEIN POP1"/>
    <property type="match status" value="1"/>
</dbReference>
<feature type="repeat" description="WD" evidence="3">
    <location>
        <begin position="807"/>
        <end position="848"/>
    </location>
</feature>
<evidence type="ECO:0000313" key="5">
    <source>
        <dbReference type="EMBL" id="KAJ7208639.1"/>
    </source>
</evidence>
<dbReference type="EMBL" id="JARJCW010000033">
    <property type="protein sequence ID" value="KAJ7208639.1"/>
    <property type="molecule type" value="Genomic_DNA"/>
</dbReference>
<dbReference type="InterPro" id="IPR036322">
    <property type="entry name" value="WD40_repeat_dom_sf"/>
</dbReference>
<feature type="repeat" description="WD" evidence="3">
    <location>
        <begin position="1021"/>
        <end position="1046"/>
    </location>
</feature>
<dbReference type="Pfam" id="PF00400">
    <property type="entry name" value="WD40"/>
    <property type="match status" value="13"/>
</dbReference>
<feature type="repeat" description="WD" evidence="3">
    <location>
        <begin position="936"/>
        <end position="968"/>
    </location>
</feature>
<dbReference type="PROSITE" id="PS50294">
    <property type="entry name" value="WD_REPEATS_REGION"/>
    <property type="match status" value="13"/>
</dbReference>
<feature type="repeat" description="WD" evidence="3">
    <location>
        <begin position="1195"/>
        <end position="1236"/>
    </location>
</feature>
<feature type="domain" description="NACHT" evidence="4">
    <location>
        <begin position="277"/>
        <end position="418"/>
    </location>
</feature>
<dbReference type="Gene3D" id="2.130.10.10">
    <property type="entry name" value="YVTN repeat-like/Quinoprotein amine dehydrogenase"/>
    <property type="match status" value="6"/>
</dbReference>
<feature type="non-terminal residue" evidence="5">
    <location>
        <position position="1426"/>
    </location>
</feature>
<dbReference type="InterPro" id="IPR007111">
    <property type="entry name" value="NACHT_NTPase"/>
</dbReference>
<dbReference type="InterPro" id="IPR056884">
    <property type="entry name" value="NPHP3-like_N"/>
</dbReference>
<evidence type="ECO:0000256" key="2">
    <source>
        <dbReference type="ARBA" id="ARBA00022737"/>
    </source>
</evidence>
<keyword evidence="2" id="KW-0677">Repeat</keyword>
<keyword evidence="6" id="KW-1185">Reference proteome</keyword>
<dbReference type="InterPro" id="IPR050349">
    <property type="entry name" value="WD_LIS1/nudF_dynein_reg"/>
</dbReference>
<dbReference type="InterPro" id="IPR020472">
    <property type="entry name" value="WD40_PAC1"/>
</dbReference>
<name>A0AAD6VFY1_9AGAR</name>
<sequence length="1426" mass="155322">MTVRPFSNSCSRITTHRSVIALDLKAKGGDFSGRIFVRMSPDSSSPEPAPSAMSFPIPTVNFNIEQINRNRQKLAPASPVVEPAETGAEIAGAGEELAKGIGEIVSRLKPIVEIVDEFTKAAKKLRDTDHEVDKLVKAMVDLYSSAGEIGVLKERIKTLNDTVVDIAHTTEECAQFLDTYTSTGALARAAQLNFLNKHREKIDALSEKLSELKEAFDRNVGMQTLLHAGTLKQTELLKSLSPLDLDASQRSPCLERTRTDVLEKIISWLAAPPADSNILWLSGVAGSGKSTIAASIAKYFREQGALGAFVFFSRNKESSPRSVLHGIAQGLAMLNQEFKSTLCSILEQKPSIVNADINSQFQELLLNPLHATRSVDSIVILDALDECSDDSWRRTLISLITDAFPRFPCNIRFLITSRRNRDISAPFVSKPHITELFLNISDKETKTDILVYLDHRFKEIRAEQSIQNDHWPESQSLQTLAEYAGGLFIWAATACNLILDAYEPDDALNKLLAKDSNVENNLDGLYTVALETSGKWNDVNFAIKAAAVLAAVVLARVPLTDKSLDSLLGFLPGDSAKVLSQLGCVIQWAPNQTARTLHASFADYLVSSKRSGTQPWFVNAALGHRYLAQGCLEVLQKELQFNICNLESSYVLNSEVKDLETRIQQFISPELSYASRFWTSHLDGVEIAEQTDSILVAVKNCFPGHFLYWLEVLSLLGYVNIAHTNLDIPRQMLHGKDSDLESFFHNAQDFVDGFGPVIAQSVPHIYLSAVPFSAKESLVYKHFKTKLLNVLKYKWPSLGNHFALRKIILHTAVVYSIVFSPNGKHIASALSDGTVRIWDAATGEVVGEPLKGHTGNINSVVFSPDGKHIASGSNDNTIRIWVAATGEMVCTPLKGHTGWIRSVTFSLDGKHIASGSDDCTVRIWDATTGEAMGAPLTGHTDHVNSAVFSPDGKLIASGSNDNMVRIWDATGKVVGAPLKGHTNNVNSVVFSPDGKYIASGSNDNTVCIWDTMSGKAVGTPLQGHTDWVRSVKFSPDGMHIASGSDDHDHTVCIWDMVTDKVIGGPLNGHTNGVQSVAFSPDGRYIASGSENHTVCIWDVTTGDAASPPLKGHTSQVNSVTFSPDGKHIASGSNDHTVRIWDTETGKAGATVLKGRSSWVHSVTFSPDGKHIAAVSDDSTGCIWDVVTGEVVGAPLKGHTDWVQSVAFSPDGKHLASGSEDSTVRIWDAVTGEAVGTPLKGHTNGVQSVTFSPDGRHIASGSDDLTVRIWDALTHKEVGAPFRGHTSWVQSVAFSPDGKRIASGSNDYMVRIWDMTTGEAVGVALAGHTDGVRSVAFSPNERHIASGSPDSTVRIWDTVMGETAEASLKVRTDLDPIAHKEKALSQDVLWNTSVTFEEGWLKNAMFKRMFWVPPWLRDHFCFPWNSV</sequence>
<evidence type="ECO:0000259" key="4">
    <source>
        <dbReference type="PROSITE" id="PS50837"/>
    </source>
</evidence>
<feature type="repeat" description="WD" evidence="3">
    <location>
        <begin position="1152"/>
        <end position="1193"/>
    </location>
</feature>
<dbReference type="InterPro" id="IPR019775">
    <property type="entry name" value="WD40_repeat_CS"/>
</dbReference>
<dbReference type="PROSITE" id="PS00678">
    <property type="entry name" value="WD_REPEATS_1"/>
    <property type="match status" value="6"/>
</dbReference>
<keyword evidence="1 3" id="KW-0853">WD repeat</keyword>
<protein>
    <submittedName>
        <fullName evidence="5">WD40 repeat-like protein</fullName>
    </submittedName>
</protein>
<feature type="repeat" description="WD" evidence="3">
    <location>
        <begin position="1238"/>
        <end position="1279"/>
    </location>
</feature>
<feature type="repeat" description="WD" evidence="3">
    <location>
        <begin position="1109"/>
        <end position="1150"/>
    </location>
</feature>
<dbReference type="InterPro" id="IPR001680">
    <property type="entry name" value="WD40_rpt"/>
</dbReference>
<gene>
    <name evidence="5" type="ORF">GGX14DRAFT_454005</name>
</gene>
<dbReference type="Pfam" id="PF24883">
    <property type="entry name" value="NPHP3_N"/>
    <property type="match status" value="1"/>
</dbReference>
<proteinExistence type="predicted"/>
<feature type="repeat" description="WD" evidence="3">
    <location>
        <begin position="1324"/>
        <end position="1365"/>
    </location>
</feature>
<evidence type="ECO:0000313" key="6">
    <source>
        <dbReference type="Proteomes" id="UP001219525"/>
    </source>
</evidence>
<dbReference type="PRINTS" id="PR00320">
    <property type="entry name" value="GPROTEINBRPT"/>
</dbReference>
<dbReference type="Gene3D" id="3.40.50.300">
    <property type="entry name" value="P-loop containing nucleotide triphosphate hydrolases"/>
    <property type="match status" value="1"/>
</dbReference>
<dbReference type="InterPro" id="IPR015943">
    <property type="entry name" value="WD40/YVTN_repeat-like_dom_sf"/>
</dbReference>
<dbReference type="CDD" id="cd00200">
    <property type="entry name" value="WD40"/>
    <property type="match status" value="2"/>
</dbReference>
<feature type="repeat" description="WD" evidence="3">
    <location>
        <begin position="978"/>
        <end position="1019"/>
    </location>
</feature>
<dbReference type="SMART" id="SM00320">
    <property type="entry name" value="WD40"/>
    <property type="match status" value="13"/>
</dbReference>
<dbReference type="PROSITE" id="PS50837">
    <property type="entry name" value="NACHT"/>
    <property type="match status" value="1"/>
</dbReference>
<accession>A0AAD6VFY1</accession>
<dbReference type="SUPFAM" id="SSF50978">
    <property type="entry name" value="WD40 repeat-like"/>
    <property type="match status" value="2"/>
</dbReference>
<dbReference type="Proteomes" id="UP001219525">
    <property type="component" value="Unassembled WGS sequence"/>
</dbReference>
<evidence type="ECO:0000256" key="1">
    <source>
        <dbReference type="ARBA" id="ARBA00022574"/>
    </source>
</evidence>
<feature type="repeat" description="WD" evidence="3">
    <location>
        <begin position="893"/>
        <end position="934"/>
    </location>
</feature>
<comment type="caution">
    <text evidence="5">The sequence shown here is derived from an EMBL/GenBank/DDBJ whole genome shotgun (WGS) entry which is preliminary data.</text>
</comment>
<organism evidence="5 6">
    <name type="scientific">Mycena pura</name>
    <dbReference type="NCBI Taxonomy" id="153505"/>
    <lineage>
        <taxon>Eukaryota</taxon>
        <taxon>Fungi</taxon>
        <taxon>Dikarya</taxon>
        <taxon>Basidiomycota</taxon>
        <taxon>Agaricomycotina</taxon>
        <taxon>Agaricomycetes</taxon>
        <taxon>Agaricomycetidae</taxon>
        <taxon>Agaricales</taxon>
        <taxon>Marasmiineae</taxon>
        <taxon>Mycenaceae</taxon>
        <taxon>Mycena</taxon>
    </lineage>
</organism>
<dbReference type="SUPFAM" id="SSF52540">
    <property type="entry name" value="P-loop containing nucleoside triphosphate hydrolases"/>
    <property type="match status" value="1"/>
</dbReference>
<feature type="repeat" description="WD" evidence="3">
    <location>
        <begin position="850"/>
        <end position="891"/>
    </location>
</feature>
<dbReference type="InterPro" id="IPR027417">
    <property type="entry name" value="P-loop_NTPase"/>
</dbReference>
<feature type="repeat" description="WD" evidence="3">
    <location>
        <begin position="1281"/>
        <end position="1322"/>
    </location>
</feature>
<dbReference type="PROSITE" id="PS50082">
    <property type="entry name" value="WD_REPEATS_2"/>
    <property type="match status" value="13"/>
</dbReference>